<dbReference type="PANTHER" id="PTHR46331">
    <property type="entry name" value="VALACYCLOVIR HYDROLASE"/>
    <property type="match status" value="1"/>
</dbReference>
<dbReference type="InterPro" id="IPR000073">
    <property type="entry name" value="AB_hydrolase_1"/>
</dbReference>
<dbReference type="OrthoDB" id="2247630at2"/>
<dbReference type="Pfam" id="PF00561">
    <property type="entry name" value="Abhydrolase_1"/>
    <property type="match status" value="1"/>
</dbReference>
<feature type="domain" description="AB hydrolase-1" evidence="1">
    <location>
        <begin position="31"/>
        <end position="156"/>
    </location>
</feature>
<sequence>MNATSTNTWSRNGYSVANNLKMYYEIYGEGKPLVLLHGGGSTIQTSFGRIIPALAQHRQVIGVELQAHGRSGDRDSEISFEQDADDVAALLQNLGIQKASVLGFSNGGTTALQLAIRHPVIVDKVIAASALCKRNGIPGGFWDFMKQATLNHMPQQYKDAYNEVALNPGDLQTMHDKCAKRMVDFKDISDEQLKSITAQTLVVIGDQDVMTPEHAVEMHRLIPGSRLAIIPGGHGAYMGEITTLQPGGNNESFFVPMIERFLDN</sequence>
<dbReference type="GO" id="GO:0017171">
    <property type="term" value="F:serine hydrolase activity"/>
    <property type="evidence" value="ECO:0007669"/>
    <property type="project" value="TreeGrafter"/>
</dbReference>
<evidence type="ECO:0000313" key="2">
    <source>
        <dbReference type="EMBL" id="KIC94086.1"/>
    </source>
</evidence>
<organism evidence="2 3">
    <name type="scientific">Flavihumibacter solisilvae</name>
    <dbReference type="NCBI Taxonomy" id="1349421"/>
    <lineage>
        <taxon>Bacteria</taxon>
        <taxon>Pseudomonadati</taxon>
        <taxon>Bacteroidota</taxon>
        <taxon>Chitinophagia</taxon>
        <taxon>Chitinophagales</taxon>
        <taxon>Chitinophagaceae</taxon>
        <taxon>Flavihumibacter</taxon>
    </lineage>
</organism>
<dbReference type="EMBL" id="JSVC01000015">
    <property type="protein sequence ID" value="KIC94086.1"/>
    <property type="molecule type" value="Genomic_DNA"/>
</dbReference>
<name>A0A0C1L3A9_9BACT</name>
<dbReference type="Proteomes" id="UP000031408">
    <property type="component" value="Unassembled WGS sequence"/>
</dbReference>
<comment type="caution">
    <text evidence="2">The sequence shown here is derived from an EMBL/GenBank/DDBJ whole genome shotgun (WGS) entry which is preliminary data.</text>
</comment>
<evidence type="ECO:0000259" key="1">
    <source>
        <dbReference type="Pfam" id="PF00561"/>
    </source>
</evidence>
<proteinExistence type="predicted"/>
<dbReference type="AlphaFoldDB" id="A0A0C1L3A9"/>
<dbReference type="RefSeq" id="WP_039140662.1">
    <property type="nucleotide sequence ID" value="NZ_JSVC01000015.1"/>
</dbReference>
<dbReference type="Gene3D" id="3.40.50.1820">
    <property type="entry name" value="alpha/beta hydrolase"/>
    <property type="match status" value="1"/>
</dbReference>
<accession>A0A0C1L3A9</accession>
<protein>
    <submittedName>
        <fullName evidence="2">Alpha/beta hydrolase</fullName>
    </submittedName>
</protein>
<gene>
    <name evidence="2" type="ORF">OI18_13870</name>
</gene>
<dbReference type="PANTHER" id="PTHR46331:SF2">
    <property type="entry name" value="VALACYCLOVIR HYDROLASE"/>
    <property type="match status" value="1"/>
</dbReference>
<reference evidence="2 3" key="1">
    <citation type="submission" date="2014-11" db="EMBL/GenBank/DDBJ databases">
        <title>Genome sequence of Flavihumibacter solisilvae 3-3.</title>
        <authorList>
            <person name="Zhou G."/>
            <person name="Li M."/>
            <person name="Wang G."/>
        </authorList>
    </citation>
    <scope>NUCLEOTIDE SEQUENCE [LARGE SCALE GENOMIC DNA]</scope>
    <source>
        <strain evidence="2 3">3-3</strain>
    </source>
</reference>
<dbReference type="SUPFAM" id="SSF53474">
    <property type="entry name" value="alpha/beta-Hydrolases"/>
    <property type="match status" value="1"/>
</dbReference>
<dbReference type="InterPro" id="IPR029058">
    <property type="entry name" value="AB_hydrolase_fold"/>
</dbReference>
<keyword evidence="3" id="KW-1185">Reference proteome</keyword>
<keyword evidence="2" id="KW-0378">Hydrolase</keyword>
<evidence type="ECO:0000313" key="3">
    <source>
        <dbReference type="Proteomes" id="UP000031408"/>
    </source>
</evidence>
<dbReference type="STRING" id="1349421.OI18_13870"/>